<dbReference type="GO" id="GO:0009506">
    <property type="term" value="C:plasmodesma"/>
    <property type="evidence" value="ECO:0007669"/>
    <property type="project" value="UniProtKB-ARBA"/>
</dbReference>
<evidence type="ECO:0000256" key="4">
    <source>
        <dbReference type="ARBA" id="ARBA00022525"/>
    </source>
</evidence>
<evidence type="ECO:0000256" key="13">
    <source>
        <dbReference type="PIRSR" id="PIRSR601929-2"/>
    </source>
</evidence>
<evidence type="ECO:0000256" key="12">
    <source>
        <dbReference type="PIRSR" id="PIRSR601929-1"/>
    </source>
</evidence>
<name>A0ABD3TEA7_9LAMI</name>
<keyword evidence="3 15" id="KW-0052">Apoplast</keyword>
<evidence type="ECO:0000259" key="16">
    <source>
        <dbReference type="SMART" id="SM00835"/>
    </source>
</evidence>
<evidence type="ECO:0000256" key="9">
    <source>
        <dbReference type="ARBA" id="ARBA00049204"/>
    </source>
</evidence>
<feature type="binding site" evidence="12">
    <location>
        <position position="114"/>
    </location>
    <ligand>
        <name>oxalate</name>
        <dbReference type="ChEBI" id="CHEBI:30623"/>
    </ligand>
</feature>
<feature type="binding site" evidence="13">
    <location>
        <position position="114"/>
    </location>
    <ligand>
        <name>Mn(2+)</name>
        <dbReference type="ChEBI" id="CHEBI:29035"/>
    </ligand>
</feature>
<dbReference type="InterPro" id="IPR001929">
    <property type="entry name" value="Germin"/>
</dbReference>
<dbReference type="InterPro" id="IPR011051">
    <property type="entry name" value="RmlC_Cupin_sf"/>
</dbReference>
<dbReference type="PRINTS" id="PR00325">
    <property type="entry name" value="GERMIN"/>
</dbReference>
<feature type="binding site" evidence="13">
    <location>
        <position position="158"/>
    </location>
    <ligand>
        <name>Mn(2+)</name>
        <dbReference type="ChEBI" id="CHEBI:29035"/>
    </ligand>
</feature>
<dbReference type="AlphaFoldDB" id="A0ABD3TEA7"/>
<accession>A0ABD3TEA7</accession>
<dbReference type="EMBL" id="JBJXBP010000004">
    <property type="protein sequence ID" value="KAL3835137.1"/>
    <property type="molecule type" value="Genomic_DNA"/>
</dbReference>
<evidence type="ECO:0000313" key="17">
    <source>
        <dbReference type="EMBL" id="KAL3835137.1"/>
    </source>
</evidence>
<dbReference type="GO" id="GO:0048046">
    <property type="term" value="C:apoplast"/>
    <property type="evidence" value="ECO:0007669"/>
    <property type="project" value="UniProtKB-SubCell"/>
</dbReference>
<feature type="binding site" evidence="13">
    <location>
        <position position="112"/>
    </location>
    <ligand>
        <name>Mn(2+)</name>
        <dbReference type="ChEBI" id="CHEBI:29035"/>
    </ligand>
</feature>
<dbReference type="GO" id="GO:2000280">
    <property type="term" value="P:regulation of root development"/>
    <property type="evidence" value="ECO:0007669"/>
    <property type="project" value="UniProtKB-ARBA"/>
</dbReference>
<dbReference type="Gene3D" id="2.60.120.10">
    <property type="entry name" value="Jelly Rolls"/>
    <property type="match status" value="1"/>
</dbReference>
<dbReference type="GO" id="GO:0030145">
    <property type="term" value="F:manganese ion binding"/>
    <property type="evidence" value="ECO:0007669"/>
    <property type="project" value="UniProtKB-UniRule"/>
</dbReference>
<evidence type="ECO:0000256" key="1">
    <source>
        <dbReference type="ARBA" id="ARBA00004271"/>
    </source>
</evidence>
<feature type="domain" description="Cupin type-1" evidence="16">
    <location>
        <begin position="64"/>
        <end position="212"/>
    </location>
</feature>
<dbReference type="GO" id="GO:0004784">
    <property type="term" value="F:superoxide dismutase activity"/>
    <property type="evidence" value="ECO:0007669"/>
    <property type="project" value="UniProtKB-EC"/>
</dbReference>
<proteinExistence type="inferred from homology"/>
<organism evidence="17 18">
    <name type="scientific">Penstemon smallii</name>
    <dbReference type="NCBI Taxonomy" id="265156"/>
    <lineage>
        <taxon>Eukaryota</taxon>
        <taxon>Viridiplantae</taxon>
        <taxon>Streptophyta</taxon>
        <taxon>Embryophyta</taxon>
        <taxon>Tracheophyta</taxon>
        <taxon>Spermatophyta</taxon>
        <taxon>Magnoliopsida</taxon>
        <taxon>eudicotyledons</taxon>
        <taxon>Gunneridae</taxon>
        <taxon>Pentapetalae</taxon>
        <taxon>asterids</taxon>
        <taxon>lamiids</taxon>
        <taxon>Lamiales</taxon>
        <taxon>Plantaginaceae</taxon>
        <taxon>Cheloneae</taxon>
        <taxon>Penstemon</taxon>
    </lineage>
</organism>
<evidence type="ECO:0000256" key="2">
    <source>
        <dbReference type="ARBA" id="ARBA00007456"/>
    </source>
</evidence>
<dbReference type="Proteomes" id="UP001634393">
    <property type="component" value="Unassembled WGS sequence"/>
</dbReference>
<gene>
    <name evidence="17" type="ORF">ACJIZ3_009873</name>
</gene>
<feature type="disulfide bond" evidence="14">
    <location>
        <begin position="35"/>
        <end position="50"/>
    </location>
</feature>
<feature type="chain" id="PRO_5044533205" description="Germin-like protein" evidence="15">
    <location>
        <begin position="26"/>
        <end position="220"/>
    </location>
</feature>
<evidence type="ECO:0000256" key="11">
    <source>
        <dbReference type="ARBA" id="ARBA00064720"/>
    </source>
</evidence>
<reference evidence="17 18" key="1">
    <citation type="submission" date="2024-12" db="EMBL/GenBank/DDBJ databases">
        <title>The unique morphological basis and parallel evolutionary history of personate flowers in Penstemon.</title>
        <authorList>
            <person name="Depatie T.H."/>
            <person name="Wessinger C.A."/>
        </authorList>
    </citation>
    <scope>NUCLEOTIDE SEQUENCE [LARGE SCALE GENOMIC DNA]</scope>
    <source>
        <strain evidence="17">WTNN_2</strain>
        <tissue evidence="17">Leaf</tissue>
    </source>
</reference>
<comment type="caution">
    <text evidence="17">The sequence shown here is derived from an EMBL/GenBank/DDBJ whole genome shotgun (WGS) entry which is preliminary data.</text>
</comment>
<evidence type="ECO:0000256" key="8">
    <source>
        <dbReference type="ARBA" id="ARBA00023211"/>
    </source>
</evidence>
<feature type="binding site" evidence="12">
    <location>
        <position position="109"/>
    </location>
    <ligand>
        <name>oxalate</name>
        <dbReference type="ChEBI" id="CHEBI:30623"/>
    </ligand>
</feature>
<dbReference type="PANTHER" id="PTHR31238">
    <property type="entry name" value="GERMIN-LIKE PROTEIN SUBFAMILY 3 MEMBER 3"/>
    <property type="match status" value="1"/>
</dbReference>
<keyword evidence="4 15" id="KW-0964">Secreted</keyword>
<feature type="binding site" evidence="13">
    <location>
        <position position="119"/>
    </location>
    <ligand>
        <name>Mn(2+)</name>
        <dbReference type="ChEBI" id="CHEBI:29035"/>
    </ligand>
</feature>
<dbReference type="Pfam" id="PF00190">
    <property type="entry name" value="Cupin_1"/>
    <property type="match status" value="1"/>
</dbReference>
<dbReference type="InterPro" id="IPR014710">
    <property type="entry name" value="RmlC-like_jellyroll"/>
</dbReference>
<keyword evidence="8 12" id="KW-0464">Manganese</keyword>
<evidence type="ECO:0000256" key="10">
    <source>
        <dbReference type="ARBA" id="ARBA00058969"/>
    </source>
</evidence>
<comment type="function">
    <text evidence="10">May interact with bacterial adhesins thereby protecting the reproductive tissues from microbial attack. Has no oxalate oxidase activity.</text>
</comment>
<sequence length="220" mass="23262">MTSIVPLHIIIISIVISIVLSPSNGSDPDPLQDFCIADLKSKFTVNGFSCKPATNVSSDDFFFDGLSQEGNTSNLFGSSLTQGNVLAFPGLNTLGISMNRLDIAPGGINPPHSHPRATESGVVIKGRLLVGFITTGNVFYSKNLTAGQMFVIPKGLVHFQMNIGAEKALIITAFNSHLPGAAVVPFNLFGSRPSVPNSVLTKAFQVEGTIIDEIKSKFGG</sequence>
<evidence type="ECO:0000256" key="6">
    <source>
        <dbReference type="ARBA" id="ARBA00022729"/>
    </source>
</evidence>
<keyword evidence="18" id="KW-1185">Reference proteome</keyword>
<dbReference type="CDD" id="cd02241">
    <property type="entry name" value="cupin_OxOx"/>
    <property type="match status" value="1"/>
</dbReference>
<dbReference type="SUPFAM" id="SSF51182">
    <property type="entry name" value="RmlC-like cupins"/>
    <property type="match status" value="1"/>
</dbReference>
<evidence type="ECO:0000256" key="3">
    <source>
        <dbReference type="ARBA" id="ARBA00022523"/>
    </source>
</evidence>
<feature type="binding site" evidence="12">
    <location>
        <position position="119"/>
    </location>
    <ligand>
        <name>oxalate</name>
        <dbReference type="ChEBI" id="CHEBI:30623"/>
    </ligand>
</feature>
<keyword evidence="5 12" id="KW-0479">Metal-binding</keyword>
<keyword evidence="6 15" id="KW-0732">Signal</keyword>
<protein>
    <recommendedName>
        <fullName evidence="15">Germin-like protein</fullName>
    </recommendedName>
</protein>
<comment type="similarity">
    <text evidence="2 15">Belongs to the germin family.</text>
</comment>
<comment type="catalytic activity">
    <reaction evidence="9">
        <text>2 superoxide + 2 H(+) = H2O2 + O2</text>
        <dbReference type="Rhea" id="RHEA:20696"/>
        <dbReference type="ChEBI" id="CHEBI:15378"/>
        <dbReference type="ChEBI" id="CHEBI:15379"/>
        <dbReference type="ChEBI" id="CHEBI:16240"/>
        <dbReference type="ChEBI" id="CHEBI:18421"/>
        <dbReference type="EC" id="1.15.1.1"/>
    </reaction>
</comment>
<keyword evidence="7 14" id="KW-1015">Disulfide bond</keyword>
<dbReference type="SMART" id="SM00835">
    <property type="entry name" value="Cupin_1"/>
    <property type="match status" value="1"/>
</dbReference>
<evidence type="ECO:0000256" key="7">
    <source>
        <dbReference type="ARBA" id="ARBA00023157"/>
    </source>
</evidence>
<evidence type="ECO:0000256" key="5">
    <source>
        <dbReference type="ARBA" id="ARBA00022723"/>
    </source>
</evidence>
<feature type="binding site" evidence="12">
    <location>
        <position position="99"/>
    </location>
    <ligand>
        <name>oxalate</name>
        <dbReference type="ChEBI" id="CHEBI:30623"/>
    </ligand>
</feature>
<comment type="subcellular location">
    <subcellularLocation>
        <location evidence="1 15">Secreted</location>
        <location evidence="1 15">Extracellular space</location>
        <location evidence="1 15">Apoplast</location>
    </subcellularLocation>
</comment>
<feature type="signal peptide" evidence="15">
    <location>
        <begin position="1"/>
        <end position="25"/>
    </location>
</feature>
<evidence type="ECO:0000313" key="18">
    <source>
        <dbReference type="Proteomes" id="UP001634393"/>
    </source>
</evidence>
<comment type="subunit">
    <text evidence="11">Monomer. In the absence of manganese, it forms tetrameric and pentameric forms which show superoxide dismutase activity.</text>
</comment>
<dbReference type="InterPro" id="IPR006045">
    <property type="entry name" value="Cupin_1"/>
</dbReference>
<evidence type="ECO:0000256" key="15">
    <source>
        <dbReference type="RuleBase" id="RU366015"/>
    </source>
</evidence>
<dbReference type="GO" id="GO:0010497">
    <property type="term" value="P:plasmodesmata-mediated intercellular transport"/>
    <property type="evidence" value="ECO:0007669"/>
    <property type="project" value="UniProtKB-ARBA"/>
</dbReference>
<dbReference type="FunFam" id="2.60.120.10:FF:000025">
    <property type="entry name" value="germin-like protein subfamily 2 member 1"/>
    <property type="match status" value="1"/>
</dbReference>
<evidence type="ECO:0000256" key="14">
    <source>
        <dbReference type="PIRSR" id="PIRSR601929-3"/>
    </source>
</evidence>